<feature type="region of interest" description="Disordered" evidence="3">
    <location>
        <begin position="437"/>
        <end position="492"/>
    </location>
</feature>
<dbReference type="Proteomes" id="UP001642483">
    <property type="component" value="Unassembled WGS sequence"/>
</dbReference>
<feature type="region of interest" description="Disordered" evidence="3">
    <location>
        <begin position="316"/>
        <end position="348"/>
    </location>
</feature>
<evidence type="ECO:0000313" key="6">
    <source>
        <dbReference type="Proteomes" id="UP001642483"/>
    </source>
</evidence>
<evidence type="ECO:0000313" key="5">
    <source>
        <dbReference type="EMBL" id="CAK8684204.1"/>
    </source>
</evidence>
<evidence type="ECO:0000256" key="3">
    <source>
        <dbReference type="SAM" id="MobiDB-lite"/>
    </source>
</evidence>
<dbReference type="Gene3D" id="3.40.50.300">
    <property type="entry name" value="P-loop containing nucleotide triphosphate hydrolases"/>
    <property type="match status" value="1"/>
</dbReference>
<keyword evidence="2" id="KW-0539">Nucleus</keyword>
<feature type="compositionally biased region" description="Basic and acidic residues" evidence="3">
    <location>
        <begin position="316"/>
        <end position="342"/>
    </location>
</feature>
<dbReference type="Gene3D" id="6.10.250.2460">
    <property type="match status" value="1"/>
</dbReference>
<feature type="region of interest" description="Disordered" evidence="3">
    <location>
        <begin position="209"/>
        <end position="234"/>
    </location>
</feature>
<reference evidence="5 6" key="1">
    <citation type="submission" date="2024-02" db="EMBL/GenBank/DDBJ databases">
        <authorList>
            <person name="Daric V."/>
            <person name="Darras S."/>
        </authorList>
    </citation>
    <scope>NUCLEOTIDE SEQUENCE [LARGE SCALE GENOMIC DNA]</scope>
</reference>
<comment type="subcellular location">
    <subcellularLocation>
        <location evidence="1">Nucleus</location>
    </subcellularLocation>
</comment>
<dbReference type="InterPro" id="IPR013257">
    <property type="entry name" value="SRI"/>
</dbReference>
<dbReference type="Pfam" id="PF08236">
    <property type="entry name" value="SRI"/>
    <property type="match status" value="1"/>
</dbReference>
<name>A0ABP0FX73_CLALP</name>
<accession>A0ABP0FX73</accession>
<feature type="compositionally biased region" description="Basic and acidic residues" evidence="3">
    <location>
        <begin position="459"/>
        <end position="492"/>
    </location>
</feature>
<organism evidence="5 6">
    <name type="scientific">Clavelina lepadiformis</name>
    <name type="common">Light-bulb sea squirt</name>
    <name type="synonym">Ascidia lepadiformis</name>
    <dbReference type="NCBI Taxonomy" id="159417"/>
    <lineage>
        <taxon>Eukaryota</taxon>
        <taxon>Metazoa</taxon>
        <taxon>Chordata</taxon>
        <taxon>Tunicata</taxon>
        <taxon>Ascidiacea</taxon>
        <taxon>Aplousobranchia</taxon>
        <taxon>Clavelinidae</taxon>
        <taxon>Clavelina</taxon>
    </lineage>
</organism>
<evidence type="ECO:0000259" key="4">
    <source>
        <dbReference type="Pfam" id="PF08236"/>
    </source>
</evidence>
<protein>
    <recommendedName>
        <fullName evidence="4">Set2 Rpb1 interacting domain-containing protein</fullName>
    </recommendedName>
</protein>
<feature type="domain" description="Set2 Rpb1 interacting" evidence="4">
    <location>
        <begin position="685"/>
        <end position="746"/>
    </location>
</feature>
<proteinExistence type="predicted"/>
<comment type="caution">
    <text evidence="5">The sequence shown here is derived from an EMBL/GenBank/DDBJ whole genome shotgun (WGS) entry which is preliminary data.</text>
</comment>
<evidence type="ECO:0000256" key="1">
    <source>
        <dbReference type="ARBA" id="ARBA00004123"/>
    </source>
</evidence>
<dbReference type="EMBL" id="CAWYQH010000097">
    <property type="protein sequence ID" value="CAK8684204.1"/>
    <property type="molecule type" value="Genomic_DNA"/>
</dbReference>
<dbReference type="Gene3D" id="6.10.250.3140">
    <property type="match status" value="1"/>
</dbReference>
<dbReference type="InterPro" id="IPR027417">
    <property type="entry name" value="P-loop_NTPase"/>
</dbReference>
<keyword evidence="6" id="KW-1185">Reference proteome</keyword>
<sequence length="773" mass="86616">MASYSRSWRTPARPCVLDSSVPLATSTDAKCVEESYYDQEDHSSEKNCKNYKVESSINIFERLEIDKNIQTDPSNRYLSVTHAYKRISQWGCRHEAISAYFGDSPPSCNKQCDHCRNPKAVQEQVKTLNNLSLTSVGRTTKRISNPNESFLGATGKYDPTLYAGGKRGYGFERTVDDDDLYDGGGCGGDNETISKSEWDNFFKEQFSLRKGGLPNTGRRRSRDVDSPDEDCPLKRATSQRLPKCNWKTRMGCWDRLRVALMENHKSHHGGALLSGDWLSRAEAANLEYNLFQVATTVMGYRASVVKRINEIKKQTQEESLHRCLEKSGSKPHRMESSDKEDNALEEEEEEEYVTSACYKAKRRCHGLTPSSSFKPASELQIENKSNGCFVPASKLLKSSETKAAKKKSKKTLMFNESVQTKTVYRYIKSGDHMELPAPLSSPVDVDGHPHPEVVTPHHTRSDLVREDCDTKEEESDKIKPSEQDPLEEKERVKETKMVEADANMKISEVDGGSLKAAEELEMKVPTPTTKKAEKRKMTSWFVKSEKSKTKATFSDAIIISDSDDEFKDPPKDLILESSRKIDLSKSAPHNDEIAIAEAPCSMMTSSKLDSKMALLNGVVGTSSSDVIPAVFQKDDCNQKKSTAMKSSSLSEYADLVVTDHRNTLNSSDTKSGSVKLAKNDEREKKDRAALVVRQLTPMYKAGLISSKPLFKEFARSLTHLIKEDGRVTSKNVKEVVKATIKSYFKHGPKQCKTSEDIETLNTSYNKIVATFSS</sequence>
<gene>
    <name evidence="5" type="ORF">CVLEPA_LOCUS15197</name>
</gene>
<evidence type="ECO:0000256" key="2">
    <source>
        <dbReference type="ARBA" id="ARBA00023242"/>
    </source>
</evidence>